<organism evidence="8 9">
    <name type="scientific">Dietzia timorensis</name>
    <dbReference type="NCBI Taxonomy" id="499555"/>
    <lineage>
        <taxon>Bacteria</taxon>
        <taxon>Bacillati</taxon>
        <taxon>Actinomycetota</taxon>
        <taxon>Actinomycetes</taxon>
        <taxon>Mycobacteriales</taxon>
        <taxon>Dietziaceae</taxon>
        <taxon>Dietzia</taxon>
    </lineage>
</organism>
<comment type="similarity">
    <text evidence="6">Belongs to the TPP enzyme family. MenD subfamily.</text>
</comment>
<evidence type="ECO:0000313" key="9">
    <source>
        <dbReference type="Proteomes" id="UP000776650"/>
    </source>
</evidence>
<dbReference type="CDD" id="cd07037">
    <property type="entry name" value="TPP_PYR_MenD"/>
    <property type="match status" value="1"/>
</dbReference>
<dbReference type="InterPro" id="IPR004433">
    <property type="entry name" value="MenaQ_synth_MenD"/>
</dbReference>
<comment type="subunit">
    <text evidence="6">Homodimer.</text>
</comment>
<comment type="pathway">
    <text evidence="6">Quinol/quinone metabolism; menaquinone biosynthesis.</text>
</comment>
<dbReference type="InterPro" id="IPR029061">
    <property type="entry name" value="THDP-binding"/>
</dbReference>
<evidence type="ECO:0000256" key="2">
    <source>
        <dbReference type="ARBA" id="ARBA00022723"/>
    </source>
</evidence>
<feature type="domain" description="Thiamine pyrophosphate enzyme N-terminal TPP-binding" evidence="7">
    <location>
        <begin position="12"/>
        <end position="125"/>
    </location>
</feature>
<protein>
    <recommendedName>
        <fullName evidence="6">2-succinyl-5-enolpyruvyl-6-hydroxy-3-cyclohexene-1-carboxylate synthase</fullName>
        <shortName evidence="6">SEPHCHC synthase</shortName>
        <ecNumber evidence="6">2.2.1.9</ecNumber>
    </recommendedName>
    <alternativeName>
        <fullName evidence="6">Menaquinone biosynthesis protein MenD</fullName>
    </alternativeName>
</protein>
<keyword evidence="6" id="KW-0474">Menaquinone biosynthesis</keyword>
<evidence type="ECO:0000256" key="6">
    <source>
        <dbReference type="HAMAP-Rule" id="MF_01659"/>
    </source>
</evidence>
<keyword evidence="4 6" id="KW-0786">Thiamine pyrophosphate</keyword>
<evidence type="ECO:0000256" key="5">
    <source>
        <dbReference type="ARBA" id="ARBA00023211"/>
    </source>
</evidence>
<comment type="cofactor">
    <cofactor evidence="6">
        <name>thiamine diphosphate</name>
        <dbReference type="ChEBI" id="CHEBI:58937"/>
    </cofactor>
    <text evidence="6">Binds 1 thiamine pyrophosphate per subunit.</text>
</comment>
<dbReference type="PIRSF" id="PIRSF004983">
    <property type="entry name" value="MenD"/>
    <property type="match status" value="1"/>
</dbReference>
<dbReference type="AlphaFoldDB" id="A0A921F591"/>
<dbReference type="RefSeq" id="WP_303911938.1">
    <property type="nucleotide sequence ID" value="NZ_DYXM01000123.1"/>
</dbReference>
<dbReference type="GO" id="GO:0030976">
    <property type="term" value="F:thiamine pyrophosphate binding"/>
    <property type="evidence" value="ECO:0007669"/>
    <property type="project" value="UniProtKB-UniRule"/>
</dbReference>
<dbReference type="NCBIfam" id="TIGR00173">
    <property type="entry name" value="menD"/>
    <property type="match status" value="1"/>
</dbReference>
<evidence type="ECO:0000256" key="4">
    <source>
        <dbReference type="ARBA" id="ARBA00023052"/>
    </source>
</evidence>
<dbReference type="GO" id="GO:0000287">
    <property type="term" value="F:magnesium ion binding"/>
    <property type="evidence" value="ECO:0007669"/>
    <property type="project" value="UniProtKB-UniRule"/>
</dbReference>
<dbReference type="PANTHER" id="PTHR42916:SF1">
    <property type="entry name" value="PROTEIN PHYLLO, CHLOROPLASTIC"/>
    <property type="match status" value="1"/>
</dbReference>
<evidence type="ECO:0000256" key="1">
    <source>
        <dbReference type="ARBA" id="ARBA00022679"/>
    </source>
</evidence>
<comment type="catalytic activity">
    <reaction evidence="6">
        <text>isochorismate + 2-oxoglutarate + H(+) = 5-enolpyruvoyl-6-hydroxy-2-succinyl-cyclohex-3-ene-1-carboxylate + CO2</text>
        <dbReference type="Rhea" id="RHEA:25593"/>
        <dbReference type="ChEBI" id="CHEBI:15378"/>
        <dbReference type="ChEBI" id="CHEBI:16526"/>
        <dbReference type="ChEBI" id="CHEBI:16810"/>
        <dbReference type="ChEBI" id="CHEBI:29780"/>
        <dbReference type="ChEBI" id="CHEBI:58818"/>
        <dbReference type="EC" id="2.2.1.9"/>
    </reaction>
</comment>
<evidence type="ECO:0000259" key="7">
    <source>
        <dbReference type="Pfam" id="PF02776"/>
    </source>
</evidence>
<comment type="function">
    <text evidence="6">Catalyzes the thiamine diphosphate-dependent decarboxylation of 2-oxoglutarate and the subsequent addition of the resulting succinic semialdehyde-thiamine pyrophosphate anion to isochorismate to yield 2-succinyl-5-enolpyruvyl-6-hydroxy-3-cyclohexene-1-carboxylate (SEPHCHC).</text>
</comment>
<keyword evidence="1 6" id="KW-0808">Transferase</keyword>
<comment type="pathway">
    <text evidence="6">Quinol/quinone metabolism; 1,4-dihydroxy-2-naphthoate biosynthesis; 1,4-dihydroxy-2-naphthoate from chorismate: step 2/7.</text>
</comment>
<gene>
    <name evidence="6 8" type="primary">menD</name>
    <name evidence="8" type="ORF">K8V11_06715</name>
</gene>
<dbReference type="PANTHER" id="PTHR42916">
    <property type="entry name" value="2-SUCCINYL-5-ENOLPYRUVYL-6-HYDROXY-3-CYCLOHEXENE-1-CARBOXYLATE SYNTHASE"/>
    <property type="match status" value="1"/>
</dbReference>
<accession>A0A921F591</accession>
<dbReference type="SUPFAM" id="SSF52518">
    <property type="entry name" value="Thiamin diphosphate-binding fold (THDP-binding)"/>
    <property type="match status" value="2"/>
</dbReference>
<dbReference type="Pfam" id="PF02776">
    <property type="entry name" value="TPP_enzyme_N"/>
    <property type="match status" value="1"/>
</dbReference>
<dbReference type="CDD" id="cd02009">
    <property type="entry name" value="TPP_SHCHC_synthase"/>
    <property type="match status" value="1"/>
</dbReference>
<keyword evidence="2 6" id="KW-0479">Metal-binding</keyword>
<proteinExistence type="inferred from homology"/>
<dbReference type="GO" id="GO:0009234">
    <property type="term" value="P:menaquinone biosynthetic process"/>
    <property type="evidence" value="ECO:0007669"/>
    <property type="project" value="UniProtKB-UniRule"/>
</dbReference>
<sequence length="585" mass="60677">MNSANLSTAQSRIVVDELLRHGVRDVVLCPGSRSAGVAFALAAAAAEEKVRLHVRIDERSAGYLALGLSLDSDLPVPVVVTSGTAVANLHPAIIEAHESCVQVIAVTANRPPSLWGSGANQTIEQHRAFGQHAPTAHMPLARDLAEAPRWRSLVGRAMHLSQDPAPGPVQLDLPFVEPLVPDEGDEDDTAAFLGSGADSASNPNPWITRLMTPDAATPTTSARPGCGRAAPAAHFAGLDFGPETRTLVIAGSDAGELGPLAWLPTFAEPGASVPRHSVHPLAVPALAPDRVIVVGRPTLHRPVNKLLSRDGVEVFAVRGRSHLYYNPAGAAQTQLPALPAAAAPDSADAEWQAGAEWLAEAADANAKAKQAVDAELRKSADGEVPPTGMDVASAVMAGVSEGDALFVGASNPIRDVSLVDALPEGVRVFSNRGASGIDGNVSTATGIALSRGRGEDKSEGAGGRTIALVGDLTFLYDIGALLIGPGEPRPADLTIVVANDSGGGIFSLLEQGDERFATHFERVFGTPHHADLAALCAGYGIAYATPGIDELPGLLVGGTNGGVRVLEVRTSRRGLRERHRRIGGW</sequence>
<dbReference type="HAMAP" id="MF_01659">
    <property type="entry name" value="MenD"/>
    <property type="match status" value="1"/>
</dbReference>
<comment type="cofactor">
    <cofactor evidence="6">
        <name>Mg(2+)</name>
        <dbReference type="ChEBI" id="CHEBI:18420"/>
    </cofactor>
    <cofactor evidence="6">
        <name>Mn(2+)</name>
        <dbReference type="ChEBI" id="CHEBI:29035"/>
    </cofactor>
</comment>
<dbReference type="Gene3D" id="3.40.50.970">
    <property type="match status" value="2"/>
</dbReference>
<evidence type="ECO:0000256" key="3">
    <source>
        <dbReference type="ARBA" id="ARBA00022842"/>
    </source>
</evidence>
<dbReference type="GO" id="GO:0030145">
    <property type="term" value="F:manganese ion binding"/>
    <property type="evidence" value="ECO:0007669"/>
    <property type="project" value="UniProtKB-UniRule"/>
</dbReference>
<evidence type="ECO:0000313" key="8">
    <source>
        <dbReference type="EMBL" id="HJE90683.1"/>
    </source>
</evidence>
<dbReference type="GO" id="GO:0070204">
    <property type="term" value="F:2-succinyl-5-enolpyruvyl-6-hydroxy-3-cyclohexene-1-carboxylic-acid synthase activity"/>
    <property type="evidence" value="ECO:0007669"/>
    <property type="project" value="UniProtKB-UniRule"/>
</dbReference>
<keyword evidence="3 6" id="KW-0460">Magnesium</keyword>
<reference evidence="8" key="1">
    <citation type="journal article" date="2021" name="PeerJ">
        <title>Extensive microbial diversity within the chicken gut microbiome revealed by metagenomics and culture.</title>
        <authorList>
            <person name="Gilroy R."/>
            <person name="Ravi A."/>
            <person name="Getino M."/>
            <person name="Pursley I."/>
            <person name="Horton D.L."/>
            <person name="Alikhan N.F."/>
            <person name="Baker D."/>
            <person name="Gharbi K."/>
            <person name="Hall N."/>
            <person name="Watson M."/>
            <person name="Adriaenssens E.M."/>
            <person name="Foster-Nyarko E."/>
            <person name="Jarju S."/>
            <person name="Secka A."/>
            <person name="Antonio M."/>
            <person name="Oren A."/>
            <person name="Chaudhuri R.R."/>
            <person name="La Ragione R."/>
            <person name="Hildebrand F."/>
            <person name="Pallen M.J."/>
        </authorList>
    </citation>
    <scope>NUCLEOTIDE SEQUENCE</scope>
    <source>
        <strain evidence="8">ChiGjej1B1-18357</strain>
    </source>
</reference>
<dbReference type="Gene3D" id="3.40.50.1220">
    <property type="entry name" value="TPP-binding domain"/>
    <property type="match status" value="1"/>
</dbReference>
<dbReference type="EMBL" id="DYXM01000123">
    <property type="protein sequence ID" value="HJE90683.1"/>
    <property type="molecule type" value="Genomic_DNA"/>
</dbReference>
<comment type="caution">
    <text evidence="8">The sequence shown here is derived from an EMBL/GenBank/DDBJ whole genome shotgun (WGS) entry which is preliminary data.</text>
</comment>
<reference evidence="8" key="2">
    <citation type="submission" date="2021-09" db="EMBL/GenBank/DDBJ databases">
        <authorList>
            <person name="Gilroy R."/>
        </authorList>
    </citation>
    <scope>NUCLEOTIDE SEQUENCE</scope>
    <source>
        <strain evidence="8">ChiGjej1B1-18357</strain>
    </source>
</reference>
<dbReference type="EC" id="2.2.1.9" evidence="6"/>
<keyword evidence="5 6" id="KW-0464">Manganese</keyword>
<name>A0A921F591_9ACTN</name>
<dbReference type="Proteomes" id="UP000776650">
    <property type="component" value="Unassembled WGS sequence"/>
</dbReference>
<dbReference type="InterPro" id="IPR012001">
    <property type="entry name" value="Thiamin_PyroP_enz_TPP-bd_dom"/>
</dbReference>